<dbReference type="InterPro" id="IPR011992">
    <property type="entry name" value="EF-hand-dom_pair"/>
</dbReference>
<dbReference type="Proteomes" id="UP001374579">
    <property type="component" value="Unassembled WGS sequence"/>
</dbReference>
<feature type="domain" description="EF-hand" evidence="2">
    <location>
        <begin position="68"/>
        <end position="101"/>
    </location>
</feature>
<evidence type="ECO:0000256" key="1">
    <source>
        <dbReference type="ARBA" id="ARBA00022837"/>
    </source>
</evidence>
<dbReference type="AlphaFoldDB" id="A0AAN9BXL7"/>
<protein>
    <recommendedName>
        <fullName evidence="2">EF-hand domain-containing protein</fullName>
    </recommendedName>
</protein>
<dbReference type="InterPro" id="IPR018247">
    <property type="entry name" value="EF_Hand_1_Ca_BS"/>
</dbReference>
<dbReference type="GO" id="GO:0005509">
    <property type="term" value="F:calcium ion binding"/>
    <property type="evidence" value="ECO:0007669"/>
    <property type="project" value="InterPro"/>
</dbReference>
<dbReference type="SMART" id="SM00054">
    <property type="entry name" value="EFh"/>
    <property type="match status" value="2"/>
</dbReference>
<dbReference type="CDD" id="cd00051">
    <property type="entry name" value="EFh"/>
    <property type="match status" value="1"/>
</dbReference>
<dbReference type="EMBL" id="JBAMIC010000002">
    <property type="protein sequence ID" value="KAK7113427.1"/>
    <property type="molecule type" value="Genomic_DNA"/>
</dbReference>
<evidence type="ECO:0000313" key="3">
    <source>
        <dbReference type="EMBL" id="KAK7113427.1"/>
    </source>
</evidence>
<dbReference type="Gene3D" id="1.10.238.10">
    <property type="entry name" value="EF-hand"/>
    <property type="match status" value="1"/>
</dbReference>
<dbReference type="PROSITE" id="PS50222">
    <property type="entry name" value="EF_HAND_2"/>
    <property type="match status" value="2"/>
</dbReference>
<dbReference type="InterPro" id="IPR002048">
    <property type="entry name" value="EF_hand_dom"/>
</dbReference>
<feature type="domain" description="EF-hand" evidence="2">
    <location>
        <begin position="30"/>
        <end position="65"/>
    </location>
</feature>
<dbReference type="PROSITE" id="PS00018">
    <property type="entry name" value="EF_HAND_1"/>
    <property type="match status" value="1"/>
</dbReference>
<proteinExistence type="predicted"/>
<keyword evidence="4" id="KW-1185">Reference proteome</keyword>
<keyword evidence="1" id="KW-0106">Calcium</keyword>
<sequence length="101" mass="12183">MENDMPEQKDDVDFFDAFYSQVKHLLVNTDEETCYKEMFRILDGEKKGFMLNEEMKNLLNKVKQQVQMTDQEVDEVIDFIDKNKDGRVDFTEFYKFMVKDD</sequence>
<comment type="caution">
    <text evidence="3">The sequence shown here is derived from an EMBL/GenBank/DDBJ whole genome shotgun (WGS) entry which is preliminary data.</text>
</comment>
<dbReference type="SUPFAM" id="SSF47473">
    <property type="entry name" value="EF-hand"/>
    <property type="match status" value="1"/>
</dbReference>
<organism evidence="3 4">
    <name type="scientific">Littorina saxatilis</name>
    <dbReference type="NCBI Taxonomy" id="31220"/>
    <lineage>
        <taxon>Eukaryota</taxon>
        <taxon>Metazoa</taxon>
        <taxon>Spiralia</taxon>
        <taxon>Lophotrochozoa</taxon>
        <taxon>Mollusca</taxon>
        <taxon>Gastropoda</taxon>
        <taxon>Caenogastropoda</taxon>
        <taxon>Littorinimorpha</taxon>
        <taxon>Littorinoidea</taxon>
        <taxon>Littorinidae</taxon>
        <taxon>Littorina</taxon>
    </lineage>
</organism>
<reference evidence="3 4" key="1">
    <citation type="submission" date="2024-02" db="EMBL/GenBank/DDBJ databases">
        <title>Chromosome-scale genome assembly of the rough periwinkle Littorina saxatilis.</title>
        <authorList>
            <person name="De Jode A."/>
            <person name="Faria R."/>
            <person name="Formenti G."/>
            <person name="Sims Y."/>
            <person name="Smith T.P."/>
            <person name="Tracey A."/>
            <person name="Wood J.M.D."/>
            <person name="Zagrodzka Z.B."/>
            <person name="Johannesson K."/>
            <person name="Butlin R.K."/>
            <person name="Leder E.H."/>
        </authorList>
    </citation>
    <scope>NUCLEOTIDE SEQUENCE [LARGE SCALE GENOMIC DNA]</scope>
    <source>
        <strain evidence="3">Snail1</strain>
        <tissue evidence="3">Muscle</tissue>
    </source>
</reference>
<evidence type="ECO:0000313" key="4">
    <source>
        <dbReference type="Proteomes" id="UP001374579"/>
    </source>
</evidence>
<name>A0AAN9BXL7_9CAEN</name>
<gene>
    <name evidence="3" type="ORF">V1264_012718</name>
</gene>
<accession>A0AAN9BXL7</accession>
<dbReference type="Pfam" id="PF13499">
    <property type="entry name" value="EF-hand_7"/>
    <property type="match status" value="1"/>
</dbReference>
<evidence type="ECO:0000259" key="2">
    <source>
        <dbReference type="PROSITE" id="PS50222"/>
    </source>
</evidence>